<feature type="domain" description="PAC" evidence="17">
    <location>
        <begin position="381"/>
        <end position="433"/>
    </location>
</feature>
<evidence type="ECO:0000256" key="1">
    <source>
        <dbReference type="ARBA" id="ARBA00000085"/>
    </source>
</evidence>
<dbReference type="Pfam" id="PF08447">
    <property type="entry name" value="PAS_3"/>
    <property type="match status" value="2"/>
</dbReference>
<comment type="catalytic activity">
    <reaction evidence="1">
        <text>ATP + protein L-histidine = ADP + protein N-phospho-L-histidine.</text>
        <dbReference type="EC" id="2.7.13.3"/>
    </reaction>
</comment>
<keyword evidence="10" id="KW-0547">Nucleotide-binding</keyword>
<keyword evidence="7" id="KW-0288">FMN</keyword>
<evidence type="ECO:0000259" key="16">
    <source>
        <dbReference type="PROSITE" id="PS50112"/>
    </source>
</evidence>
<feature type="domain" description="PAS" evidence="16">
    <location>
        <begin position="181"/>
        <end position="225"/>
    </location>
</feature>
<dbReference type="RefSeq" id="WP_226604371.1">
    <property type="nucleotide sequence ID" value="NZ_JAJAQI010000003.1"/>
</dbReference>
<dbReference type="PANTHER" id="PTHR41523:SF8">
    <property type="entry name" value="ETHYLENE RESPONSE SENSOR PROTEIN"/>
    <property type="match status" value="1"/>
</dbReference>
<keyword evidence="6" id="KW-0285">Flavoprotein</keyword>
<sequence length="631" mass="68520">MIEGPGRPDSGEEGGRIARDLAERTADLQAVEAANAALRRANAELWASRAALAASEARLRLALAAARMAHWEWDVPGDRVTGSAGREALYGRPAGTLDTTMAVLDAVHPEDRERCAATIRRALSRPPGEDAFDAAEFRVTHPDGTVRWLRSQGRVTERDPVSGQALRAAGVTFDITQRREAETRYRVLFDAAPFAVIVIDPASHRILDVNAQACADYGYPREEFLRLSIGDIDVLGDQEAIRQRGRAHRLATGAQEFEAQHRTRNGVLRDVLVRVQGVDLGSGRVAYGAHVDITARKAAEAALRRSEERLRVAMEAGGLGAWEADIATGRMRWDARLAAILGREPAETELDRAAIAAQIHPGDRPAVAAAFRRAIETGGDYAAEFRIRRSDGEERWLRSWGRALPEDRPAGRRMAGVVADVTDRKRVEERQALLMREMDHRGKNVLAVVQAALRLTPRDDPHSYARMVEGRVSALARAHTLLAENGWTGADLATLLRAELQPFLSGEGPAPGAPRILVEGPALTVVPEAAQAIGMAMHELATNASKYGALSVAGGQVALDWQVAESEGRLRLRWQERGGPTLAGPPPVAGFGTRVLQATLERQLGGALRRAWRAEGLVVEAELPLASLRPR</sequence>
<evidence type="ECO:0000256" key="3">
    <source>
        <dbReference type="ARBA" id="ARBA00022543"/>
    </source>
</evidence>
<gene>
    <name evidence="18" type="ORF">LHA35_03170</name>
</gene>
<dbReference type="Gene3D" id="3.30.565.10">
    <property type="entry name" value="Histidine kinase-like ATPase, C-terminal domain"/>
    <property type="match status" value="1"/>
</dbReference>
<keyword evidence="19" id="KW-1185">Reference proteome</keyword>
<evidence type="ECO:0000256" key="5">
    <source>
        <dbReference type="ARBA" id="ARBA00022606"/>
    </source>
</evidence>
<proteinExistence type="predicted"/>
<organism evidence="18 19">
    <name type="scientific">Roseicella aerolata</name>
    <dbReference type="NCBI Taxonomy" id="2883479"/>
    <lineage>
        <taxon>Bacteria</taxon>
        <taxon>Pseudomonadati</taxon>
        <taxon>Pseudomonadota</taxon>
        <taxon>Alphaproteobacteria</taxon>
        <taxon>Acetobacterales</taxon>
        <taxon>Roseomonadaceae</taxon>
        <taxon>Roseicella</taxon>
    </lineage>
</organism>
<dbReference type="PANTHER" id="PTHR41523">
    <property type="entry name" value="TWO-COMPONENT SYSTEM SENSOR PROTEIN"/>
    <property type="match status" value="1"/>
</dbReference>
<evidence type="ECO:0000256" key="8">
    <source>
        <dbReference type="ARBA" id="ARBA00022679"/>
    </source>
</evidence>
<dbReference type="InterPro" id="IPR035965">
    <property type="entry name" value="PAS-like_dom_sf"/>
</dbReference>
<dbReference type="Gene3D" id="3.30.450.20">
    <property type="entry name" value="PAS domain"/>
    <property type="match status" value="3"/>
</dbReference>
<name>A0A9X1L965_9PROT</name>
<dbReference type="PROSITE" id="PS50113">
    <property type="entry name" value="PAC"/>
    <property type="match status" value="2"/>
</dbReference>
<dbReference type="InterPro" id="IPR001610">
    <property type="entry name" value="PAC"/>
</dbReference>
<keyword evidence="8" id="KW-0808">Transferase</keyword>
<keyword evidence="5" id="KW-0716">Sensory transduction</keyword>
<evidence type="ECO:0000256" key="6">
    <source>
        <dbReference type="ARBA" id="ARBA00022630"/>
    </source>
</evidence>
<dbReference type="EC" id="2.7.13.3" evidence="2"/>
<dbReference type="PROSITE" id="PS50112">
    <property type="entry name" value="PAS"/>
    <property type="match status" value="3"/>
</dbReference>
<dbReference type="InterPro" id="IPR000014">
    <property type="entry name" value="PAS"/>
</dbReference>
<accession>A0A9X1L965</accession>
<evidence type="ECO:0000313" key="18">
    <source>
        <dbReference type="EMBL" id="MCB4820733.1"/>
    </source>
</evidence>
<comment type="caution">
    <text evidence="18">The sequence shown here is derived from an EMBL/GenBank/DDBJ whole genome shotgun (WGS) entry which is preliminary data.</text>
</comment>
<keyword evidence="14" id="KW-0843">Virulence</keyword>
<protein>
    <recommendedName>
        <fullName evidence="2">histidine kinase</fullName>
        <ecNumber evidence="2">2.7.13.3</ecNumber>
    </recommendedName>
</protein>
<dbReference type="InterPro" id="IPR000700">
    <property type="entry name" value="PAS-assoc_C"/>
</dbReference>
<keyword evidence="4" id="KW-0597">Phosphoprotein</keyword>
<feature type="domain" description="PAS" evidence="16">
    <location>
        <begin position="55"/>
        <end position="126"/>
    </location>
</feature>
<dbReference type="Proteomes" id="UP001139311">
    <property type="component" value="Unassembled WGS sequence"/>
</dbReference>
<dbReference type="GO" id="GO:0004673">
    <property type="term" value="F:protein histidine kinase activity"/>
    <property type="evidence" value="ECO:0007669"/>
    <property type="project" value="UniProtKB-EC"/>
</dbReference>
<evidence type="ECO:0000256" key="2">
    <source>
        <dbReference type="ARBA" id="ARBA00012438"/>
    </source>
</evidence>
<dbReference type="SMART" id="SM00086">
    <property type="entry name" value="PAC"/>
    <property type="match status" value="3"/>
</dbReference>
<dbReference type="InterPro" id="IPR013655">
    <property type="entry name" value="PAS_fold_3"/>
</dbReference>
<dbReference type="Gene3D" id="2.10.70.100">
    <property type="match status" value="2"/>
</dbReference>
<reference evidence="18" key="1">
    <citation type="submission" date="2021-10" db="EMBL/GenBank/DDBJ databases">
        <title>Roseicella aerolatum sp. nov., isolated from aerosols of e-waste dismantling site.</title>
        <authorList>
            <person name="Qin T."/>
        </authorList>
    </citation>
    <scope>NUCLEOTIDE SEQUENCE</scope>
    <source>
        <strain evidence="18">GB24</strain>
    </source>
</reference>
<keyword evidence="13" id="KW-0157">Chromophore</keyword>
<dbReference type="Pfam" id="PF07536">
    <property type="entry name" value="HWE_HK"/>
    <property type="match status" value="1"/>
</dbReference>
<dbReference type="InterPro" id="IPR011102">
    <property type="entry name" value="Sig_transdc_His_kinase_HWE"/>
</dbReference>
<dbReference type="GO" id="GO:0009881">
    <property type="term" value="F:photoreceptor activity"/>
    <property type="evidence" value="ECO:0007669"/>
    <property type="project" value="UniProtKB-KW"/>
</dbReference>
<dbReference type="SMART" id="SM00911">
    <property type="entry name" value="HWE_HK"/>
    <property type="match status" value="1"/>
</dbReference>
<feature type="domain" description="PAC" evidence="17">
    <location>
        <begin position="133"/>
        <end position="187"/>
    </location>
</feature>
<keyword evidence="3" id="KW-0600">Photoreceptor protein</keyword>
<dbReference type="SUPFAM" id="SSF55785">
    <property type="entry name" value="PYP-like sensor domain (PAS domain)"/>
    <property type="match status" value="3"/>
</dbReference>
<evidence type="ECO:0000256" key="4">
    <source>
        <dbReference type="ARBA" id="ARBA00022553"/>
    </source>
</evidence>
<dbReference type="EMBL" id="JAJAQI010000003">
    <property type="protein sequence ID" value="MCB4820733.1"/>
    <property type="molecule type" value="Genomic_DNA"/>
</dbReference>
<dbReference type="GO" id="GO:0005524">
    <property type="term" value="F:ATP binding"/>
    <property type="evidence" value="ECO:0007669"/>
    <property type="project" value="UniProtKB-KW"/>
</dbReference>
<evidence type="ECO:0000313" key="19">
    <source>
        <dbReference type="Proteomes" id="UP001139311"/>
    </source>
</evidence>
<dbReference type="SMART" id="SM00091">
    <property type="entry name" value="PAS"/>
    <property type="match status" value="3"/>
</dbReference>
<evidence type="ECO:0000259" key="17">
    <source>
        <dbReference type="PROSITE" id="PS50113"/>
    </source>
</evidence>
<dbReference type="AlphaFoldDB" id="A0A9X1L965"/>
<dbReference type="InterPro" id="IPR036890">
    <property type="entry name" value="HATPase_C_sf"/>
</dbReference>
<feature type="domain" description="PAS" evidence="16">
    <location>
        <begin position="306"/>
        <end position="378"/>
    </location>
</feature>
<keyword evidence="15" id="KW-0675">Receptor</keyword>
<evidence type="ECO:0000256" key="9">
    <source>
        <dbReference type="ARBA" id="ARBA00022737"/>
    </source>
</evidence>
<dbReference type="CDD" id="cd00130">
    <property type="entry name" value="PAS"/>
    <property type="match status" value="3"/>
</dbReference>
<evidence type="ECO:0000256" key="15">
    <source>
        <dbReference type="ARBA" id="ARBA00023170"/>
    </source>
</evidence>
<evidence type="ECO:0000256" key="11">
    <source>
        <dbReference type="ARBA" id="ARBA00022777"/>
    </source>
</evidence>
<keyword evidence="9" id="KW-0677">Repeat</keyword>
<evidence type="ECO:0000256" key="7">
    <source>
        <dbReference type="ARBA" id="ARBA00022643"/>
    </source>
</evidence>
<dbReference type="Pfam" id="PF13426">
    <property type="entry name" value="PAS_9"/>
    <property type="match status" value="1"/>
</dbReference>
<keyword evidence="11" id="KW-0418">Kinase</keyword>
<dbReference type="NCBIfam" id="TIGR00229">
    <property type="entry name" value="sensory_box"/>
    <property type="match status" value="3"/>
</dbReference>
<keyword evidence="12" id="KW-0067">ATP-binding</keyword>
<evidence type="ECO:0000256" key="13">
    <source>
        <dbReference type="ARBA" id="ARBA00022991"/>
    </source>
</evidence>
<evidence type="ECO:0000256" key="12">
    <source>
        <dbReference type="ARBA" id="ARBA00022840"/>
    </source>
</evidence>
<evidence type="ECO:0000256" key="10">
    <source>
        <dbReference type="ARBA" id="ARBA00022741"/>
    </source>
</evidence>
<evidence type="ECO:0000256" key="14">
    <source>
        <dbReference type="ARBA" id="ARBA00023026"/>
    </source>
</evidence>